<dbReference type="PANTHER" id="PTHR43684">
    <property type="match status" value="1"/>
</dbReference>
<dbReference type="EMBL" id="CP002299">
    <property type="protein sequence ID" value="ADP82270.1"/>
    <property type="molecule type" value="Genomic_DNA"/>
</dbReference>
<dbReference type="InParanoid" id="E3JBW0"/>
<gene>
    <name evidence="2" type="ordered locus">FraEuI1c_4271</name>
</gene>
<evidence type="ECO:0000313" key="3">
    <source>
        <dbReference type="Proteomes" id="UP000002484"/>
    </source>
</evidence>
<dbReference type="KEGG" id="fri:FraEuI1c_4271"/>
<comment type="similarity">
    <text evidence="1">Belongs to the enoyl-CoA hydratase/isomerase family.</text>
</comment>
<dbReference type="InterPro" id="IPR001753">
    <property type="entry name" value="Enoyl-CoA_hydra/iso"/>
</dbReference>
<dbReference type="CDD" id="cd06558">
    <property type="entry name" value="crotonase-like"/>
    <property type="match status" value="1"/>
</dbReference>
<sequence>MTQTPAFEDVRLEIEDPVAVVTIDRPGSLNAFRGQTLRELREAFSLAEQDRRVVGIVLTGAGDRAFSAGLDVSVLQAQVSGGPDAARRPADEGGWGGPFPGSPAMADMARMLTWPLAIRKPVIAAVNGVCAGGAFLLAAACDLRFAADTAGFTTVYSRRGLIAEQGVSWLLPRLIGPAHALDLLWTSRLVPAPEALAIGLAQRVVPPEGLLDECRAYIAHLARVASPFSMMASKQLVYQHLQQALGEAVDQADALMHESFERSDPVEGALSFFERRDPRFERLDVHRAD</sequence>
<dbReference type="RefSeq" id="WP_013425388.1">
    <property type="nucleotide sequence ID" value="NC_014666.1"/>
</dbReference>
<keyword evidence="3" id="KW-1185">Reference proteome</keyword>
<proteinExistence type="inferred from homology"/>
<dbReference type="AlphaFoldDB" id="E3JBW0"/>
<protein>
    <submittedName>
        <fullName evidence="2">Enoyl-CoA hydratase/isomerase</fullName>
    </submittedName>
</protein>
<name>E3JBW0_PSEI1</name>
<accession>E3JBW0</accession>
<evidence type="ECO:0000313" key="2">
    <source>
        <dbReference type="EMBL" id="ADP82270.1"/>
    </source>
</evidence>
<dbReference type="SUPFAM" id="SSF52096">
    <property type="entry name" value="ClpP/crotonase"/>
    <property type="match status" value="1"/>
</dbReference>
<dbReference type="PANTHER" id="PTHR43684:SF4">
    <property type="entry name" value="ENOYL-COA HYDRATASE_ISOMERASE FAMILY PROTEIN (AFU_ORTHOLOGUE AFUA_1G01890)"/>
    <property type="match status" value="1"/>
</dbReference>
<dbReference type="Proteomes" id="UP000002484">
    <property type="component" value="Chromosome"/>
</dbReference>
<dbReference type="Pfam" id="PF00378">
    <property type="entry name" value="ECH_1"/>
    <property type="match status" value="2"/>
</dbReference>
<organism evidence="2 3">
    <name type="scientific">Pseudofrankia inefficax (strain DSM 45817 / CECT 9037 / DDB 130130 / EuI1c)</name>
    <name type="common">Frankia inefficax</name>
    <dbReference type="NCBI Taxonomy" id="298654"/>
    <lineage>
        <taxon>Bacteria</taxon>
        <taxon>Bacillati</taxon>
        <taxon>Actinomycetota</taxon>
        <taxon>Actinomycetes</taxon>
        <taxon>Frankiales</taxon>
        <taxon>Frankiaceae</taxon>
        <taxon>Pseudofrankia</taxon>
    </lineage>
</organism>
<dbReference type="HOGENOM" id="CLU_009834_7_2_11"/>
<keyword evidence="2" id="KW-0413">Isomerase</keyword>
<reference evidence="2 3" key="1">
    <citation type="submission" date="2010-10" db="EMBL/GenBank/DDBJ databases">
        <title>Complete sequence of Frankia sp. EuI1c.</title>
        <authorList>
            <consortium name="US DOE Joint Genome Institute"/>
            <person name="Lucas S."/>
            <person name="Copeland A."/>
            <person name="Lapidus A."/>
            <person name="Cheng J.-F."/>
            <person name="Bruce D."/>
            <person name="Goodwin L."/>
            <person name="Pitluck S."/>
            <person name="Chertkov O."/>
            <person name="Detter J.C."/>
            <person name="Han C."/>
            <person name="Tapia R."/>
            <person name="Land M."/>
            <person name="Hauser L."/>
            <person name="Jeffries C."/>
            <person name="Kyrpides N."/>
            <person name="Ivanova N."/>
            <person name="Mikhailova N."/>
            <person name="Beauchemin N."/>
            <person name="Sen A."/>
            <person name="Sur S.A."/>
            <person name="Gtari M."/>
            <person name="Wall L."/>
            <person name="Tisa L."/>
            <person name="Woyke T."/>
        </authorList>
    </citation>
    <scope>NUCLEOTIDE SEQUENCE [LARGE SCALE GENOMIC DNA]</scope>
    <source>
        <strain evidence="3">DSM 45817 / CECT 9037 / EuI1c</strain>
    </source>
</reference>
<dbReference type="Gene3D" id="3.90.226.10">
    <property type="entry name" value="2-enoyl-CoA Hydratase, Chain A, domain 1"/>
    <property type="match status" value="1"/>
</dbReference>
<dbReference type="InterPro" id="IPR029045">
    <property type="entry name" value="ClpP/crotonase-like_dom_sf"/>
</dbReference>
<dbReference type="GO" id="GO:0016853">
    <property type="term" value="F:isomerase activity"/>
    <property type="evidence" value="ECO:0007669"/>
    <property type="project" value="UniProtKB-KW"/>
</dbReference>
<dbReference type="eggNOG" id="COG1024">
    <property type="taxonomic scope" value="Bacteria"/>
</dbReference>
<dbReference type="InterPro" id="IPR051053">
    <property type="entry name" value="ECH/Chromodomain_protein"/>
</dbReference>
<dbReference type="STRING" id="298654.FraEuI1c_4271"/>
<dbReference type="OrthoDB" id="9777711at2"/>
<evidence type="ECO:0000256" key="1">
    <source>
        <dbReference type="ARBA" id="ARBA00005254"/>
    </source>
</evidence>